<evidence type="ECO:0000259" key="2">
    <source>
        <dbReference type="PROSITE" id="PS50937"/>
    </source>
</evidence>
<gene>
    <name evidence="4" type="ORF">Raf01_51520</name>
</gene>
<keyword evidence="1" id="KW-0238">DNA-binding</keyword>
<sequence length="357" mass="37853">MELLTIGAFARVARLSPKALRLYDELELLRPAAVDRESGYRFYDPAQLERARLIAWLRRLGMPLARIREVCELEPAAAAEAVRRYWERVVADTEARGQLATFLVGYLSGRGSAMEEANATLGIRYAARSEQGSVRTSNEDTAYAGGRLLAVADGMRGAGGDRASAAVVDALKPLETTTVPAGELLNALAGAVDEAERAVRGIAESTPSGEAVTTLTAMLWSGSRLALVHVGDTRAYLLRDGELFQITHDHTYVQSLIDEGRLSPDEALSHPQRSLLVRALTGTGGCRPDLSMHEAAAGDRYLLCSDGLSGVVPEEALRTALTGGGDPESVLGGLIELAYAAGAPDNIAAVVADVVSV</sequence>
<dbReference type="Gene3D" id="1.10.1660.10">
    <property type="match status" value="1"/>
</dbReference>
<protein>
    <recommendedName>
        <fullName evidence="6">MerR family transcriptional regulator</fullName>
    </recommendedName>
</protein>
<dbReference type="RefSeq" id="WP_203920547.1">
    <property type="nucleotide sequence ID" value="NZ_BONZ01000049.1"/>
</dbReference>
<dbReference type="Pfam" id="PF13672">
    <property type="entry name" value="PP2C_2"/>
    <property type="match status" value="1"/>
</dbReference>
<dbReference type="SUPFAM" id="SSF81606">
    <property type="entry name" value="PP2C-like"/>
    <property type="match status" value="1"/>
</dbReference>
<evidence type="ECO:0000259" key="3">
    <source>
        <dbReference type="PROSITE" id="PS51746"/>
    </source>
</evidence>
<dbReference type="SMART" id="SM00332">
    <property type="entry name" value="PP2Cc"/>
    <property type="match status" value="1"/>
</dbReference>
<dbReference type="InterPro" id="IPR047057">
    <property type="entry name" value="MerR_fam"/>
</dbReference>
<name>A0A8J3QT43_9ACTN</name>
<reference evidence="4" key="1">
    <citation type="submission" date="2021-01" db="EMBL/GenBank/DDBJ databases">
        <title>Whole genome shotgun sequence of Rugosimonospora africana NBRC 104875.</title>
        <authorList>
            <person name="Komaki H."/>
            <person name="Tamura T."/>
        </authorList>
    </citation>
    <scope>NUCLEOTIDE SEQUENCE</scope>
    <source>
        <strain evidence="4">NBRC 104875</strain>
    </source>
</reference>
<dbReference type="PANTHER" id="PTHR30204:SF97">
    <property type="entry name" value="MERR FAMILY REGULATORY PROTEIN"/>
    <property type="match status" value="1"/>
</dbReference>
<comment type="caution">
    <text evidence="4">The sequence shown here is derived from an EMBL/GenBank/DDBJ whole genome shotgun (WGS) entry which is preliminary data.</text>
</comment>
<dbReference type="CDD" id="cd00143">
    <property type="entry name" value="PP2Cc"/>
    <property type="match status" value="1"/>
</dbReference>
<feature type="domain" description="PPM-type phosphatase" evidence="3">
    <location>
        <begin position="124"/>
        <end position="354"/>
    </location>
</feature>
<organism evidence="4 5">
    <name type="scientific">Rugosimonospora africana</name>
    <dbReference type="NCBI Taxonomy" id="556532"/>
    <lineage>
        <taxon>Bacteria</taxon>
        <taxon>Bacillati</taxon>
        <taxon>Actinomycetota</taxon>
        <taxon>Actinomycetes</taxon>
        <taxon>Micromonosporales</taxon>
        <taxon>Micromonosporaceae</taxon>
        <taxon>Rugosimonospora</taxon>
    </lineage>
</organism>
<accession>A0A8J3QT43</accession>
<dbReference type="PROSITE" id="PS51746">
    <property type="entry name" value="PPM_2"/>
    <property type="match status" value="1"/>
</dbReference>
<dbReference type="InterPro" id="IPR001932">
    <property type="entry name" value="PPM-type_phosphatase-like_dom"/>
</dbReference>
<evidence type="ECO:0008006" key="6">
    <source>
        <dbReference type="Google" id="ProtNLM"/>
    </source>
</evidence>
<dbReference type="AlphaFoldDB" id="A0A8J3QT43"/>
<evidence type="ECO:0000313" key="5">
    <source>
        <dbReference type="Proteomes" id="UP000642748"/>
    </source>
</evidence>
<feature type="domain" description="HTH merR-type" evidence="2">
    <location>
        <begin position="3"/>
        <end position="73"/>
    </location>
</feature>
<dbReference type="InterPro" id="IPR009061">
    <property type="entry name" value="DNA-bd_dom_put_sf"/>
</dbReference>
<dbReference type="GO" id="GO:0003700">
    <property type="term" value="F:DNA-binding transcription factor activity"/>
    <property type="evidence" value="ECO:0007669"/>
    <property type="project" value="InterPro"/>
</dbReference>
<dbReference type="EMBL" id="BONZ01000049">
    <property type="protein sequence ID" value="GIH16980.1"/>
    <property type="molecule type" value="Genomic_DNA"/>
</dbReference>
<dbReference type="Proteomes" id="UP000642748">
    <property type="component" value="Unassembled WGS sequence"/>
</dbReference>
<dbReference type="GO" id="GO:0003677">
    <property type="term" value="F:DNA binding"/>
    <property type="evidence" value="ECO:0007669"/>
    <property type="project" value="UniProtKB-KW"/>
</dbReference>
<evidence type="ECO:0000256" key="1">
    <source>
        <dbReference type="ARBA" id="ARBA00023125"/>
    </source>
</evidence>
<keyword evidence="5" id="KW-1185">Reference proteome</keyword>
<dbReference type="InterPro" id="IPR000551">
    <property type="entry name" value="MerR-type_HTH_dom"/>
</dbReference>
<dbReference type="CDD" id="cd01107">
    <property type="entry name" value="HTH_BmrR"/>
    <property type="match status" value="1"/>
</dbReference>
<dbReference type="InterPro" id="IPR036457">
    <property type="entry name" value="PPM-type-like_dom_sf"/>
</dbReference>
<dbReference type="PANTHER" id="PTHR30204">
    <property type="entry name" value="REDOX-CYCLING DRUG-SENSING TRANSCRIPTIONAL ACTIVATOR SOXR"/>
    <property type="match status" value="1"/>
</dbReference>
<dbReference type="Gene3D" id="3.60.40.10">
    <property type="entry name" value="PPM-type phosphatase domain"/>
    <property type="match status" value="1"/>
</dbReference>
<dbReference type="SMART" id="SM00331">
    <property type="entry name" value="PP2C_SIG"/>
    <property type="match status" value="1"/>
</dbReference>
<dbReference type="Pfam" id="PF13411">
    <property type="entry name" value="MerR_1"/>
    <property type="match status" value="1"/>
</dbReference>
<proteinExistence type="predicted"/>
<dbReference type="PROSITE" id="PS50937">
    <property type="entry name" value="HTH_MERR_2"/>
    <property type="match status" value="1"/>
</dbReference>
<dbReference type="SUPFAM" id="SSF46955">
    <property type="entry name" value="Putative DNA-binding domain"/>
    <property type="match status" value="1"/>
</dbReference>
<dbReference type="SMART" id="SM00422">
    <property type="entry name" value="HTH_MERR"/>
    <property type="match status" value="1"/>
</dbReference>
<evidence type="ECO:0000313" key="4">
    <source>
        <dbReference type="EMBL" id="GIH16980.1"/>
    </source>
</evidence>